<dbReference type="InterPro" id="IPR022381">
    <property type="entry name" value="Uncharacterised_MG067"/>
</dbReference>
<feature type="domain" description="DUF31" evidence="2">
    <location>
        <begin position="127"/>
        <end position="523"/>
    </location>
</feature>
<feature type="compositionally biased region" description="Polar residues" evidence="1">
    <location>
        <begin position="83"/>
        <end position="92"/>
    </location>
</feature>
<dbReference type="NCBIfam" id="NF045841">
    <property type="entry name" value="Ig_SerProt_MIP"/>
    <property type="match status" value="1"/>
</dbReference>
<dbReference type="EMBL" id="CP003131">
    <property type="protein sequence ID" value="AGM22404.1"/>
    <property type="molecule type" value="Genomic_DNA"/>
</dbReference>
<dbReference type="InterPro" id="IPR022382">
    <property type="entry name" value="Mycoplasma_peptidase_DUF31"/>
</dbReference>
<organism evidence="3 4">
    <name type="scientific">Mesomycoplasma hyopneumoniae 168-L</name>
    <dbReference type="NCBI Taxonomy" id="1116211"/>
    <lineage>
        <taxon>Bacteria</taxon>
        <taxon>Bacillati</taxon>
        <taxon>Mycoplasmatota</taxon>
        <taxon>Mycoplasmoidales</taxon>
        <taxon>Metamycoplasmataceae</taxon>
        <taxon>Mesomycoplasma</taxon>
    </lineage>
</organism>
<feature type="compositionally biased region" description="Basic and acidic residues" evidence="1">
    <location>
        <begin position="57"/>
        <end position="80"/>
    </location>
</feature>
<evidence type="ECO:0000259" key="2">
    <source>
        <dbReference type="Pfam" id="PF01732"/>
    </source>
</evidence>
<sequence length="602" mass="68995">MQKKKKKKVKIKKKKIEIDMKRIKNFLFLAIIPAFFFLISCKNDKVSEKQISNEIKETKKEEKNENIDSKTQKKQVEALPDKSQANPNNSLQLPDVFQLPQFATKNLKANEYPLFAKKYKAVDPQILYKELYDRTFSVKFGITLAKGVKLYGEPEENKFLATENGTIWLLDYHKKDENSYKLFFATNLHVASHLSNTLDENLGKKLNYEDPSKDKATSISLGKSIQAPQIFASHNNNYDFSTNKNNQAKFYASDENFTNANRSGLSANSTTKTTAFSAPKLIFAGYDFINRDYIKPFQDDIKNKSKLRLEYLKSQVEPEEDFTESKIIKSSLEKDEFIPLYTDFAVFELEVNLSNADETLKDWIKKAIAALDSYLKRNKQADLPNQDKKISFYMPTIDYVTASKTQENKEFLTNSKNVYVLGYPGIDGGNSVLTWNNPIERNDKTIQSYHRSPENANTFAISTNDYEGKMLSFNLNPYTKVFHRLLGDYYGFNQNIKFSSLYFGASGSLVYNEFGQMIGVYSGVALSSNRWDLLARASYTPFLLSKDLSDGEKTIKAYNLIDGSNLQKFPSQTRSYRQNLKEIYPNGFENGDRKTALFPDGI</sequence>
<dbReference type="Pfam" id="PF01732">
    <property type="entry name" value="Mycop_pep_DUF31"/>
    <property type="match status" value="1"/>
</dbReference>
<name>A0ABN4B9V2_MESH1</name>
<proteinExistence type="predicted"/>
<keyword evidence="4" id="KW-1185">Reference proteome</keyword>
<evidence type="ECO:0000313" key="4">
    <source>
        <dbReference type="Proteomes" id="UP000013962"/>
    </source>
</evidence>
<gene>
    <name evidence="3" type="ORF">MHP168L_638</name>
</gene>
<dbReference type="Proteomes" id="UP000013962">
    <property type="component" value="Chromosome"/>
</dbReference>
<evidence type="ECO:0000256" key="1">
    <source>
        <dbReference type="SAM" id="MobiDB-lite"/>
    </source>
</evidence>
<evidence type="ECO:0000313" key="3">
    <source>
        <dbReference type="EMBL" id="AGM22404.1"/>
    </source>
</evidence>
<feature type="region of interest" description="Disordered" evidence="1">
    <location>
        <begin position="57"/>
        <end position="92"/>
    </location>
</feature>
<dbReference type="PRINTS" id="PR00840">
    <property type="entry name" value="Y06768FAMILY"/>
</dbReference>
<protein>
    <recommendedName>
        <fullName evidence="2">DUF31 domain-containing protein</fullName>
    </recommendedName>
</protein>
<accession>A0ABN4B9V2</accession>
<reference evidence="3 4" key="1">
    <citation type="journal article" date="2013" name="BMC Genomics">
        <title>Comparative genomic analyses of Mycoplasma hyopneumoniae pathogenic 168 strain and its high-passaged attenuated strain.</title>
        <authorList>
            <person name="Liu W."/>
            <person name="Xiao S."/>
            <person name="Li M."/>
            <person name="Guo S."/>
            <person name="Li S."/>
            <person name="Luo R."/>
            <person name="Feng Z."/>
            <person name="Li B."/>
            <person name="Zhou Z."/>
            <person name="Shao G."/>
            <person name="Chen H."/>
            <person name="Fang L."/>
        </authorList>
    </citation>
    <scope>NUCLEOTIDE SEQUENCE [LARGE SCALE GENOMIC DNA]</scope>
    <source>
        <strain evidence="3 4">168-L</strain>
    </source>
</reference>